<dbReference type="SUPFAM" id="SSF52540">
    <property type="entry name" value="P-loop containing nucleoside triphosphate hydrolases"/>
    <property type="match status" value="1"/>
</dbReference>
<dbReference type="Gene3D" id="3.40.50.300">
    <property type="entry name" value="P-loop containing nucleotide triphosphate hydrolases"/>
    <property type="match status" value="1"/>
</dbReference>
<proteinExistence type="predicted"/>
<name>A0A218VU21_PUNGR</name>
<reference evidence="3" key="1">
    <citation type="journal article" date="2017" name="Plant J.">
        <title>The pomegranate (Punica granatum L.) genome and the genomics of punicalagin biosynthesis.</title>
        <authorList>
            <person name="Qin G."/>
            <person name="Xu C."/>
            <person name="Ming R."/>
            <person name="Tang H."/>
            <person name="Guyot R."/>
            <person name="Kramer E.M."/>
            <person name="Hu Y."/>
            <person name="Yi X."/>
            <person name="Qi Y."/>
            <person name="Xu X."/>
            <person name="Gao Z."/>
            <person name="Pan H."/>
            <person name="Jian J."/>
            <person name="Tian Y."/>
            <person name="Yue Z."/>
            <person name="Xu Y."/>
        </authorList>
    </citation>
    <scope>NUCLEOTIDE SEQUENCE [LARGE SCALE GENOMIC DNA]</scope>
    <source>
        <strain evidence="3">cv. Dabenzi</strain>
    </source>
</reference>
<evidence type="ECO:0000313" key="3">
    <source>
        <dbReference type="Proteomes" id="UP000197138"/>
    </source>
</evidence>
<protein>
    <recommendedName>
        <fullName evidence="1">NB-ARC domain-containing protein</fullName>
    </recommendedName>
</protein>
<dbReference type="GO" id="GO:0006952">
    <property type="term" value="P:defense response"/>
    <property type="evidence" value="ECO:0007669"/>
    <property type="project" value="InterPro"/>
</dbReference>
<dbReference type="InterPro" id="IPR032675">
    <property type="entry name" value="LRR_dom_sf"/>
</dbReference>
<dbReference type="InterPro" id="IPR027417">
    <property type="entry name" value="P-loop_NTPase"/>
</dbReference>
<accession>A0A218VU21</accession>
<dbReference type="AlphaFoldDB" id="A0A218VU21"/>
<comment type="caution">
    <text evidence="2">The sequence shown here is derived from an EMBL/GenBank/DDBJ whole genome shotgun (WGS) entry which is preliminary data.</text>
</comment>
<dbReference type="Proteomes" id="UP000197138">
    <property type="component" value="Unassembled WGS sequence"/>
</dbReference>
<dbReference type="Gene3D" id="3.80.10.10">
    <property type="entry name" value="Ribonuclease Inhibitor"/>
    <property type="match status" value="2"/>
</dbReference>
<dbReference type="Pfam" id="PF00931">
    <property type="entry name" value="NB-ARC"/>
    <property type="match status" value="1"/>
</dbReference>
<dbReference type="InterPro" id="IPR044974">
    <property type="entry name" value="Disease_R_plants"/>
</dbReference>
<evidence type="ECO:0000313" key="2">
    <source>
        <dbReference type="EMBL" id="OWM63688.1"/>
    </source>
</evidence>
<feature type="domain" description="NB-ARC" evidence="1">
    <location>
        <begin position="1"/>
        <end position="82"/>
    </location>
</feature>
<evidence type="ECO:0000259" key="1">
    <source>
        <dbReference type="Pfam" id="PF00931"/>
    </source>
</evidence>
<dbReference type="PRINTS" id="PR00364">
    <property type="entry name" value="DISEASERSIST"/>
</dbReference>
<dbReference type="SUPFAM" id="SSF52058">
    <property type="entry name" value="L domain-like"/>
    <property type="match status" value="1"/>
</dbReference>
<gene>
    <name evidence="2" type="ORF">CDL15_Pgr008231</name>
</gene>
<dbReference type="PANTHER" id="PTHR11017:SF570">
    <property type="entry name" value="DISEASE RESISTANCE PROTEIN (TIR-NBS CLASS)-RELATED"/>
    <property type="match status" value="1"/>
</dbReference>
<dbReference type="InterPro" id="IPR002182">
    <property type="entry name" value="NB-ARC"/>
</dbReference>
<organism evidence="2 3">
    <name type="scientific">Punica granatum</name>
    <name type="common">Pomegranate</name>
    <dbReference type="NCBI Taxonomy" id="22663"/>
    <lineage>
        <taxon>Eukaryota</taxon>
        <taxon>Viridiplantae</taxon>
        <taxon>Streptophyta</taxon>
        <taxon>Embryophyta</taxon>
        <taxon>Tracheophyta</taxon>
        <taxon>Spermatophyta</taxon>
        <taxon>Magnoliopsida</taxon>
        <taxon>eudicotyledons</taxon>
        <taxon>Gunneridae</taxon>
        <taxon>Pentapetalae</taxon>
        <taxon>rosids</taxon>
        <taxon>malvids</taxon>
        <taxon>Myrtales</taxon>
        <taxon>Lythraceae</taxon>
        <taxon>Punica</taxon>
    </lineage>
</organism>
<dbReference type="EMBL" id="MTKT01005898">
    <property type="protein sequence ID" value="OWM63688.1"/>
    <property type="molecule type" value="Genomic_DNA"/>
</dbReference>
<dbReference type="PANTHER" id="PTHR11017">
    <property type="entry name" value="LEUCINE-RICH REPEAT-CONTAINING PROTEIN"/>
    <property type="match status" value="1"/>
</dbReference>
<sequence>MIGIWGMGGIGKTTLVKVIYNQILDQFDGRSFLNDIHESVKQNGLKYLQSLLVADFLRRERQDFTSVDEGTGELKRRFRDKRVFIGTENVLAFHLDFRVGFEDCHFTGEQFRKLSKLRFLHLHCDALEGNFDGCLSNLRWLSLHSSILMNQMPMPANLNLKNIVVLELTSCDVRDGWDSIQMAVKLKVLSLRHCHYITRTPDFSRNLERLPDLSNLKLLNEIKANECKRLDEVEGPDDLCSLRNLEIRNCTSLETLPDLSSLKLLERLDAGGCEKLHGREGLDELESLQALNLRQCKAITRLPNVSGLKSLQWLDISGCDNLTEIPGIEEINPISISRY</sequence>